<evidence type="ECO:0000256" key="5">
    <source>
        <dbReference type="ARBA" id="ARBA00022989"/>
    </source>
</evidence>
<feature type="transmembrane region" description="Helical" evidence="7">
    <location>
        <begin position="73"/>
        <end position="96"/>
    </location>
</feature>
<dbReference type="InterPro" id="IPR035952">
    <property type="entry name" value="Rhomboid-like_sf"/>
</dbReference>
<evidence type="ECO:0000256" key="6">
    <source>
        <dbReference type="ARBA" id="ARBA00023136"/>
    </source>
</evidence>
<name>A0A6A6NZS8_9PEZI</name>
<sequence length="281" mass="31182">MLGANQADPAAAQNNNGLLGAHFPLEQWFYELPICTRTWTTATVLVSILVQCRFLTPFQLFYSYRAVFVKRQVWRLLTTFCYFGPLSLDLIFHVFFLQRYARLLEEEAGGLGAAVPGAGGQVAWGGAARFSWLLAYAASALVALAPVFGMPFLGSALSSTLVYIWARKNPETRLSIFGLLVFRAPFLPWVLIVFSLVMHGSVPKDELCGAAVGHVWYFFNDVYPSLHDGHRPLDPPAWWCRLWEGRPQDHPHADEDLDMHNNATGAEPVINRDIAAAGAGT</sequence>
<feature type="transmembrane region" description="Helical" evidence="7">
    <location>
        <begin position="133"/>
        <end position="164"/>
    </location>
</feature>
<evidence type="ECO:0000313" key="8">
    <source>
        <dbReference type="EMBL" id="KAF2457088.1"/>
    </source>
</evidence>
<feature type="transmembrane region" description="Helical" evidence="7">
    <location>
        <begin position="176"/>
        <end position="198"/>
    </location>
</feature>
<evidence type="ECO:0000313" key="9">
    <source>
        <dbReference type="Proteomes" id="UP000799766"/>
    </source>
</evidence>
<dbReference type="OrthoDB" id="1716531at2759"/>
<keyword evidence="5 7" id="KW-1133">Transmembrane helix</keyword>
<comment type="similarity">
    <text evidence="2 7">Belongs to the derlin family.</text>
</comment>
<keyword evidence="6 7" id="KW-0472">Membrane</keyword>
<evidence type="ECO:0000256" key="4">
    <source>
        <dbReference type="ARBA" id="ARBA00022824"/>
    </source>
</evidence>
<evidence type="ECO:0000256" key="2">
    <source>
        <dbReference type="ARBA" id="ARBA00008917"/>
    </source>
</evidence>
<dbReference type="AlphaFoldDB" id="A0A6A6NZS8"/>
<protein>
    <recommendedName>
        <fullName evidence="7">Derlin</fullName>
    </recommendedName>
</protein>
<dbReference type="Pfam" id="PF04511">
    <property type="entry name" value="DER1"/>
    <property type="match status" value="1"/>
</dbReference>
<keyword evidence="9" id="KW-1185">Reference proteome</keyword>
<reference evidence="8" key="1">
    <citation type="journal article" date="2020" name="Stud. Mycol.">
        <title>101 Dothideomycetes genomes: a test case for predicting lifestyles and emergence of pathogens.</title>
        <authorList>
            <person name="Haridas S."/>
            <person name="Albert R."/>
            <person name="Binder M."/>
            <person name="Bloem J."/>
            <person name="Labutti K."/>
            <person name="Salamov A."/>
            <person name="Andreopoulos B."/>
            <person name="Baker S."/>
            <person name="Barry K."/>
            <person name="Bills G."/>
            <person name="Bluhm B."/>
            <person name="Cannon C."/>
            <person name="Castanera R."/>
            <person name="Culley D."/>
            <person name="Daum C."/>
            <person name="Ezra D."/>
            <person name="Gonzalez J."/>
            <person name="Henrissat B."/>
            <person name="Kuo A."/>
            <person name="Liang C."/>
            <person name="Lipzen A."/>
            <person name="Lutzoni F."/>
            <person name="Magnuson J."/>
            <person name="Mondo S."/>
            <person name="Nolan M."/>
            <person name="Ohm R."/>
            <person name="Pangilinan J."/>
            <person name="Park H.-J."/>
            <person name="Ramirez L."/>
            <person name="Alfaro M."/>
            <person name="Sun H."/>
            <person name="Tritt A."/>
            <person name="Yoshinaga Y."/>
            <person name="Zwiers L.-H."/>
            <person name="Turgeon B."/>
            <person name="Goodwin S."/>
            <person name="Spatafora J."/>
            <person name="Crous P."/>
            <person name="Grigoriev I."/>
        </authorList>
    </citation>
    <scope>NUCLEOTIDE SEQUENCE</scope>
    <source>
        <strain evidence="8">ATCC 16933</strain>
    </source>
</reference>
<evidence type="ECO:0000256" key="3">
    <source>
        <dbReference type="ARBA" id="ARBA00022692"/>
    </source>
</evidence>
<keyword evidence="3 7" id="KW-0812">Transmembrane</keyword>
<dbReference type="GO" id="GO:0005789">
    <property type="term" value="C:endoplasmic reticulum membrane"/>
    <property type="evidence" value="ECO:0007669"/>
    <property type="project" value="UniProtKB-SubCell"/>
</dbReference>
<comment type="function">
    <text evidence="7">May be involved in the degradation of misfolded endoplasmic reticulum (ER) luminal proteins.</text>
</comment>
<gene>
    <name evidence="8" type="ORF">BDY21DRAFT_286266</name>
</gene>
<dbReference type="GO" id="GO:0006950">
    <property type="term" value="P:response to stress"/>
    <property type="evidence" value="ECO:0007669"/>
    <property type="project" value="UniProtKB-ARBA"/>
</dbReference>
<evidence type="ECO:0000256" key="1">
    <source>
        <dbReference type="ARBA" id="ARBA00004477"/>
    </source>
</evidence>
<proteinExistence type="inferred from homology"/>
<dbReference type="PANTHER" id="PTHR11009">
    <property type="entry name" value="DER1-LIKE PROTEIN, DERLIN"/>
    <property type="match status" value="1"/>
</dbReference>
<dbReference type="Proteomes" id="UP000799766">
    <property type="component" value="Unassembled WGS sequence"/>
</dbReference>
<evidence type="ECO:0000256" key="7">
    <source>
        <dbReference type="RuleBase" id="RU363059"/>
    </source>
</evidence>
<comment type="subcellular location">
    <subcellularLocation>
        <location evidence="1 7">Endoplasmic reticulum membrane</location>
        <topology evidence="1 7">Multi-pass membrane protein</topology>
    </subcellularLocation>
</comment>
<accession>A0A6A6NZS8</accession>
<organism evidence="8 9">
    <name type="scientific">Lineolata rhizophorae</name>
    <dbReference type="NCBI Taxonomy" id="578093"/>
    <lineage>
        <taxon>Eukaryota</taxon>
        <taxon>Fungi</taxon>
        <taxon>Dikarya</taxon>
        <taxon>Ascomycota</taxon>
        <taxon>Pezizomycotina</taxon>
        <taxon>Dothideomycetes</taxon>
        <taxon>Dothideomycetes incertae sedis</taxon>
        <taxon>Lineolatales</taxon>
        <taxon>Lineolataceae</taxon>
        <taxon>Lineolata</taxon>
    </lineage>
</organism>
<dbReference type="InterPro" id="IPR007599">
    <property type="entry name" value="DER1"/>
</dbReference>
<dbReference type="EMBL" id="MU001681">
    <property type="protein sequence ID" value="KAF2457088.1"/>
    <property type="molecule type" value="Genomic_DNA"/>
</dbReference>
<comment type="caution">
    <text evidence="7">Lacks conserved residue(s) required for the propagation of feature annotation.</text>
</comment>
<dbReference type="SUPFAM" id="SSF144091">
    <property type="entry name" value="Rhomboid-like"/>
    <property type="match status" value="1"/>
</dbReference>
<keyword evidence="4 7" id="KW-0256">Endoplasmic reticulum</keyword>